<comment type="subcellular location">
    <subcellularLocation>
        <location evidence="1">Nucleus</location>
    </subcellularLocation>
</comment>
<protein>
    <recommendedName>
        <fullName evidence="8">TF-B3 domain-containing protein</fullName>
    </recommendedName>
</protein>
<dbReference type="Proteomes" id="UP000242715">
    <property type="component" value="Unassembled WGS sequence"/>
</dbReference>
<accession>A0A2Z6N943</accession>
<dbReference type="GO" id="GO:0003677">
    <property type="term" value="F:DNA binding"/>
    <property type="evidence" value="ECO:0007669"/>
    <property type="project" value="UniProtKB-KW"/>
</dbReference>
<evidence type="ECO:0000256" key="5">
    <source>
        <dbReference type="ARBA" id="ARBA00023242"/>
    </source>
</evidence>
<organism evidence="6 7">
    <name type="scientific">Trifolium subterraneum</name>
    <name type="common">Subterranean clover</name>
    <dbReference type="NCBI Taxonomy" id="3900"/>
    <lineage>
        <taxon>Eukaryota</taxon>
        <taxon>Viridiplantae</taxon>
        <taxon>Streptophyta</taxon>
        <taxon>Embryophyta</taxon>
        <taxon>Tracheophyta</taxon>
        <taxon>Spermatophyta</taxon>
        <taxon>Magnoliopsida</taxon>
        <taxon>eudicotyledons</taxon>
        <taxon>Gunneridae</taxon>
        <taxon>Pentapetalae</taxon>
        <taxon>rosids</taxon>
        <taxon>fabids</taxon>
        <taxon>Fabales</taxon>
        <taxon>Fabaceae</taxon>
        <taxon>Papilionoideae</taxon>
        <taxon>50 kb inversion clade</taxon>
        <taxon>NPAAA clade</taxon>
        <taxon>Hologalegina</taxon>
        <taxon>IRL clade</taxon>
        <taxon>Trifolieae</taxon>
        <taxon>Trifolium</taxon>
    </lineage>
</organism>
<sequence>MTHLTPVFPNIERDSLSIVKTSDQKYAEIETSFGKRHRGETYGNWQVIKNDTDYHKLRFNNDYENPLILTQGWNKFKEFHNLPDNVEVMLSFHGNNTFQVDVIKELKGRAEIPSFHSRSLHPTRTSVFDFSLTPNNVDVPQFVVDFDFA</sequence>
<dbReference type="EMBL" id="DF973492">
    <property type="protein sequence ID" value="GAU32455.1"/>
    <property type="molecule type" value="Genomic_DNA"/>
</dbReference>
<evidence type="ECO:0000313" key="6">
    <source>
        <dbReference type="EMBL" id="GAU32455.1"/>
    </source>
</evidence>
<dbReference type="AlphaFoldDB" id="A0A2Z6N943"/>
<evidence type="ECO:0000256" key="2">
    <source>
        <dbReference type="ARBA" id="ARBA00023015"/>
    </source>
</evidence>
<dbReference type="OrthoDB" id="1430808at2759"/>
<dbReference type="Gene3D" id="2.40.330.10">
    <property type="entry name" value="DNA-binding pseudobarrel domain"/>
    <property type="match status" value="1"/>
</dbReference>
<gene>
    <name evidence="6" type="ORF">TSUD_144640</name>
</gene>
<reference evidence="7" key="1">
    <citation type="journal article" date="2017" name="Front. Plant Sci.">
        <title>Climate Clever Clovers: New Paradigm to Reduce the Environmental Footprint of Ruminants by Breeding Low Methanogenic Forages Utilizing Haplotype Variation.</title>
        <authorList>
            <person name="Kaur P."/>
            <person name="Appels R."/>
            <person name="Bayer P.E."/>
            <person name="Keeble-Gagnere G."/>
            <person name="Wang J."/>
            <person name="Hirakawa H."/>
            <person name="Shirasawa K."/>
            <person name="Vercoe P."/>
            <person name="Stefanova K."/>
            <person name="Durmic Z."/>
            <person name="Nichols P."/>
            <person name="Revell C."/>
            <person name="Isobe S.N."/>
            <person name="Edwards D."/>
            <person name="Erskine W."/>
        </authorList>
    </citation>
    <scope>NUCLEOTIDE SEQUENCE [LARGE SCALE GENOMIC DNA]</scope>
    <source>
        <strain evidence="7">cv. Daliak</strain>
    </source>
</reference>
<keyword evidence="5" id="KW-0539">Nucleus</keyword>
<keyword evidence="4" id="KW-0804">Transcription</keyword>
<evidence type="ECO:0000256" key="3">
    <source>
        <dbReference type="ARBA" id="ARBA00023125"/>
    </source>
</evidence>
<proteinExistence type="predicted"/>
<evidence type="ECO:0000256" key="4">
    <source>
        <dbReference type="ARBA" id="ARBA00023163"/>
    </source>
</evidence>
<name>A0A2Z6N943_TRISU</name>
<dbReference type="GO" id="GO:0005634">
    <property type="term" value="C:nucleus"/>
    <property type="evidence" value="ECO:0007669"/>
    <property type="project" value="UniProtKB-SubCell"/>
</dbReference>
<evidence type="ECO:0000313" key="7">
    <source>
        <dbReference type="Proteomes" id="UP000242715"/>
    </source>
</evidence>
<keyword evidence="2" id="KW-0805">Transcription regulation</keyword>
<dbReference type="InterPro" id="IPR015300">
    <property type="entry name" value="DNA-bd_pseudobarrel_sf"/>
</dbReference>
<evidence type="ECO:0008006" key="8">
    <source>
        <dbReference type="Google" id="ProtNLM"/>
    </source>
</evidence>
<keyword evidence="7" id="KW-1185">Reference proteome</keyword>
<keyword evidence="3" id="KW-0238">DNA-binding</keyword>
<evidence type="ECO:0000256" key="1">
    <source>
        <dbReference type="ARBA" id="ARBA00004123"/>
    </source>
</evidence>